<gene>
    <name evidence="2" type="ORF">HOC_09784</name>
</gene>
<dbReference type="PATRIC" id="fig|1280953.3.peg.1975"/>
<protein>
    <submittedName>
        <fullName evidence="2">Glutamate synthase</fullName>
    </submittedName>
</protein>
<evidence type="ECO:0000313" key="3">
    <source>
        <dbReference type="Proteomes" id="UP000024942"/>
    </source>
</evidence>
<comment type="caution">
    <text evidence="2">The sequence shown here is derived from an EMBL/GenBank/DDBJ whole genome shotgun (WGS) entry which is preliminary data.</text>
</comment>
<keyword evidence="3" id="KW-1185">Reference proteome</keyword>
<dbReference type="STRING" id="1280953.HOC_09784"/>
<organism evidence="2 3">
    <name type="scientific">Hyphomonas oceanitis SCH89</name>
    <dbReference type="NCBI Taxonomy" id="1280953"/>
    <lineage>
        <taxon>Bacteria</taxon>
        <taxon>Pseudomonadati</taxon>
        <taxon>Pseudomonadota</taxon>
        <taxon>Alphaproteobacteria</taxon>
        <taxon>Hyphomonadales</taxon>
        <taxon>Hyphomonadaceae</taxon>
        <taxon>Hyphomonas</taxon>
    </lineage>
</organism>
<keyword evidence="1" id="KW-0472">Membrane</keyword>
<evidence type="ECO:0000256" key="1">
    <source>
        <dbReference type="SAM" id="Phobius"/>
    </source>
</evidence>
<name>A0A059G6Q5_9PROT</name>
<proteinExistence type="predicted"/>
<dbReference type="SUPFAM" id="SSF51395">
    <property type="entry name" value="FMN-linked oxidoreductases"/>
    <property type="match status" value="1"/>
</dbReference>
<reference evidence="2 3" key="1">
    <citation type="journal article" date="2014" name="Antonie Van Leeuwenhoek">
        <title>Hyphomonas beringensis sp. nov. and Hyphomonas chukchiensis sp. nov., isolated from surface seawater of the Bering Sea and Chukchi Sea.</title>
        <authorList>
            <person name="Li C."/>
            <person name="Lai Q."/>
            <person name="Li G."/>
            <person name="Dong C."/>
            <person name="Wang J."/>
            <person name="Liao Y."/>
            <person name="Shao Z."/>
        </authorList>
    </citation>
    <scope>NUCLEOTIDE SEQUENCE [LARGE SCALE GENOMIC DNA]</scope>
    <source>
        <strain evidence="2 3">SCH89</strain>
    </source>
</reference>
<feature type="transmembrane region" description="Helical" evidence="1">
    <location>
        <begin position="27"/>
        <end position="46"/>
    </location>
</feature>
<dbReference type="eggNOG" id="COG0069">
    <property type="taxonomic scope" value="Bacteria"/>
</dbReference>
<accession>A0A059G6Q5</accession>
<dbReference type="AlphaFoldDB" id="A0A059G6Q5"/>
<dbReference type="RefSeq" id="WP_241766967.1">
    <property type="nucleotide sequence ID" value="NZ_ARYL01000013.1"/>
</dbReference>
<keyword evidence="1" id="KW-0812">Transmembrane</keyword>
<dbReference type="EMBL" id="ARYL01000013">
    <property type="protein sequence ID" value="KDA02501.1"/>
    <property type="molecule type" value="Genomic_DNA"/>
</dbReference>
<keyword evidence="1" id="KW-1133">Transmembrane helix</keyword>
<dbReference type="Proteomes" id="UP000024942">
    <property type="component" value="Unassembled WGS sequence"/>
</dbReference>
<evidence type="ECO:0000313" key="2">
    <source>
        <dbReference type="EMBL" id="KDA02501.1"/>
    </source>
</evidence>
<sequence length="120" mass="13900">MMRFIPLLIVTGLFVLSLIGMEAAPWLVVFSGILGALVLLGLYDFFQSRHTLWRNFPIIAHIRWIAEELHPFLRSYIVESETEGRPFNNEQRALIYRRAKNVSSVEPFGSHLDIDKPPYE</sequence>